<protein>
    <submittedName>
        <fullName evidence="2">Uncharacterized protein</fullName>
    </submittedName>
</protein>
<feature type="compositionally biased region" description="Basic and acidic residues" evidence="1">
    <location>
        <begin position="37"/>
        <end position="49"/>
    </location>
</feature>
<keyword evidence="3" id="KW-1185">Reference proteome</keyword>
<dbReference type="EMBL" id="CP090166">
    <property type="protein sequence ID" value="UJO16799.1"/>
    <property type="molecule type" value="Genomic_DNA"/>
</dbReference>
<dbReference type="KEGG" id="ffu:CLAFUR5_05175"/>
<organism evidence="2 3">
    <name type="scientific">Passalora fulva</name>
    <name type="common">Tomato leaf mold</name>
    <name type="synonym">Cladosporium fulvum</name>
    <dbReference type="NCBI Taxonomy" id="5499"/>
    <lineage>
        <taxon>Eukaryota</taxon>
        <taxon>Fungi</taxon>
        <taxon>Dikarya</taxon>
        <taxon>Ascomycota</taxon>
        <taxon>Pezizomycotina</taxon>
        <taxon>Dothideomycetes</taxon>
        <taxon>Dothideomycetidae</taxon>
        <taxon>Mycosphaerellales</taxon>
        <taxon>Mycosphaerellaceae</taxon>
        <taxon>Fulvia</taxon>
    </lineage>
</organism>
<feature type="region of interest" description="Disordered" evidence="1">
    <location>
        <begin position="20"/>
        <end position="51"/>
    </location>
</feature>
<dbReference type="RefSeq" id="XP_047761165.1">
    <property type="nucleotide sequence ID" value="XM_047904323.1"/>
</dbReference>
<reference evidence="2" key="1">
    <citation type="submission" date="2021-12" db="EMBL/GenBank/DDBJ databases">
        <authorList>
            <person name="Zaccaron A."/>
            <person name="Stergiopoulos I."/>
        </authorList>
    </citation>
    <scope>NUCLEOTIDE SEQUENCE</scope>
    <source>
        <strain evidence="2">Race5_Kim</strain>
    </source>
</reference>
<dbReference type="AlphaFoldDB" id="A0A9Q8P856"/>
<dbReference type="GeneID" id="71985053"/>
<dbReference type="Proteomes" id="UP000756132">
    <property type="component" value="Chromosome 4"/>
</dbReference>
<reference evidence="2" key="2">
    <citation type="journal article" date="2022" name="Microb. Genom.">
        <title>A chromosome-scale genome assembly of the tomato pathogen Cladosporium fulvum reveals a compartmentalized genome architecture and the presence of a dispensable chromosome.</title>
        <authorList>
            <person name="Zaccaron A.Z."/>
            <person name="Chen L.H."/>
            <person name="Samaras A."/>
            <person name="Stergiopoulos I."/>
        </authorList>
    </citation>
    <scope>NUCLEOTIDE SEQUENCE</scope>
    <source>
        <strain evidence="2">Race5_Kim</strain>
    </source>
</reference>
<evidence type="ECO:0000256" key="1">
    <source>
        <dbReference type="SAM" id="MobiDB-lite"/>
    </source>
</evidence>
<evidence type="ECO:0000313" key="2">
    <source>
        <dbReference type="EMBL" id="UJO16799.1"/>
    </source>
</evidence>
<gene>
    <name evidence="2" type="ORF">CLAFUR5_05175</name>
</gene>
<dbReference type="OrthoDB" id="3647501at2759"/>
<sequence length="245" mass="27269">MQSYQGSANIDDVEAVLPHVDQGIPDPRQNQCAHASVPEDERLEAEGIKRKSQRQSRISRAYSWSTNWNFAGESIASTRLTGDPAPATEGRRLSKLGRRLSFISTYANNIADFIATEPSHETNFPKGLEFPNEGGSNLCVSIYGTVDALEATTMRLLMPRGSKQADFTGAKDYVDALQHICKLKNGDMFCRPTPEIERQYPGAAVILRGTVQDFVNKCFVVGTFPMGLLFEERLPEKYEMEVVMI</sequence>
<proteinExistence type="predicted"/>
<accession>A0A9Q8P856</accession>
<evidence type="ECO:0000313" key="3">
    <source>
        <dbReference type="Proteomes" id="UP000756132"/>
    </source>
</evidence>
<name>A0A9Q8P856_PASFU</name>